<name>A0AAD5BRJ9_AMBAR</name>
<dbReference type="EMBL" id="JAMZMK010011497">
    <property type="protein sequence ID" value="KAI7726904.1"/>
    <property type="molecule type" value="Genomic_DNA"/>
</dbReference>
<evidence type="ECO:0000313" key="1">
    <source>
        <dbReference type="EMBL" id="KAI7726904.1"/>
    </source>
</evidence>
<evidence type="ECO:0000313" key="2">
    <source>
        <dbReference type="Proteomes" id="UP001206925"/>
    </source>
</evidence>
<proteinExistence type="predicted"/>
<gene>
    <name evidence="1" type="ORF">M8C21_003352</name>
</gene>
<reference evidence="1" key="1">
    <citation type="submission" date="2022-06" db="EMBL/GenBank/DDBJ databases">
        <title>Uncovering the hologenomic basis of an extraordinary plant invasion.</title>
        <authorList>
            <person name="Bieker V.C."/>
            <person name="Martin M.D."/>
            <person name="Gilbert T."/>
            <person name="Hodgins K."/>
            <person name="Battlay P."/>
            <person name="Petersen B."/>
            <person name="Wilson J."/>
        </authorList>
    </citation>
    <scope>NUCLEOTIDE SEQUENCE</scope>
    <source>
        <strain evidence="1">AA19_3_7</strain>
        <tissue evidence="1">Leaf</tissue>
    </source>
</reference>
<sequence>MVESRGGHQRQIRNPGTLLDFIATCLNFIWDVDCIAKASYVLATYEGSFKTEFPGQVFSVNLTIRVCMECTGETETVIHTFLDRQSGLENDIHLVWMVFNRESGMSHLEQVLSQASKMDSEIKWKITLGIIYASIWCIWNLERAKWEKI</sequence>
<organism evidence="1 2">
    <name type="scientific">Ambrosia artemisiifolia</name>
    <name type="common">Common ragweed</name>
    <dbReference type="NCBI Taxonomy" id="4212"/>
    <lineage>
        <taxon>Eukaryota</taxon>
        <taxon>Viridiplantae</taxon>
        <taxon>Streptophyta</taxon>
        <taxon>Embryophyta</taxon>
        <taxon>Tracheophyta</taxon>
        <taxon>Spermatophyta</taxon>
        <taxon>Magnoliopsida</taxon>
        <taxon>eudicotyledons</taxon>
        <taxon>Gunneridae</taxon>
        <taxon>Pentapetalae</taxon>
        <taxon>asterids</taxon>
        <taxon>campanulids</taxon>
        <taxon>Asterales</taxon>
        <taxon>Asteraceae</taxon>
        <taxon>Asteroideae</taxon>
        <taxon>Heliantheae alliance</taxon>
        <taxon>Heliantheae</taxon>
        <taxon>Ambrosia</taxon>
    </lineage>
</organism>
<protein>
    <submittedName>
        <fullName evidence="1">Uncharacterized protein</fullName>
    </submittedName>
</protein>
<accession>A0AAD5BRJ9</accession>
<keyword evidence="2" id="KW-1185">Reference proteome</keyword>
<dbReference type="Proteomes" id="UP001206925">
    <property type="component" value="Unassembled WGS sequence"/>
</dbReference>
<comment type="caution">
    <text evidence="1">The sequence shown here is derived from an EMBL/GenBank/DDBJ whole genome shotgun (WGS) entry which is preliminary data.</text>
</comment>
<dbReference type="AlphaFoldDB" id="A0AAD5BRJ9"/>